<evidence type="ECO:0000259" key="1">
    <source>
        <dbReference type="SMART" id="SM00421"/>
    </source>
</evidence>
<dbReference type="RefSeq" id="WP_035193526.1">
    <property type="nucleotide sequence ID" value="NZ_CCCS020000037.1"/>
</dbReference>
<feature type="domain" description="HTH luxR-type" evidence="1">
    <location>
        <begin position="149"/>
        <end position="206"/>
    </location>
</feature>
<dbReference type="EMBL" id="CCCS020000037">
    <property type="protein sequence ID" value="CDQ10811.1"/>
    <property type="molecule type" value="Genomic_DNA"/>
</dbReference>
<name>A0A060UR77_9PROT</name>
<proteinExistence type="predicted"/>
<keyword evidence="4" id="KW-1185">Reference proteome</keyword>
<dbReference type="Proteomes" id="UP000193925">
    <property type="component" value="Chromosome AFERRI"/>
</dbReference>
<reference evidence="3 4" key="3">
    <citation type="submission" date="2017-03" db="EMBL/GenBank/DDBJ databases">
        <authorList>
            <person name="Regsiter A."/>
            <person name="William W."/>
        </authorList>
    </citation>
    <scope>NUCLEOTIDE SEQUENCE [LARGE SCALE GENOMIC DNA]</scope>
    <source>
        <strain evidence="3">PRJEB5721</strain>
    </source>
</reference>
<sequence length="229" mass="26186">MWLNLLAQPAACGAGRALKCYALGRSPSDISRGWREQGWFRQIKVYRLHRHCKGWRTTSWWRYPTGRWPAPPRELIVRAQREVTSGNLHPYCIATSSQLAMSLLCNPTPTQIALFHLEITRALSNTELNDIQAELLILYTALETEEPFHPELTPTDLRIAQMLIEGIGQNEIATRIGQSESTIRSRIAVMCRRHGVPNRRMLLARLLKTIQNKKPGGKRSFPHQLSRSE</sequence>
<dbReference type="InterPro" id="IPR016032">
    <property type="entry name" value="Sig_transdc_resp-reg_C-effctor"/>
</dbReference>
<dbReference type="GO" id="GO:0006355">
    <property type="term" value="P:regulation of DNA-templated transcription"/>
    <property type="evidence" value="ECO:0007669"/>
    <property type="project" value="InterPro"/>
</dbReference>
<dbReference type="GO" id="GO:0003677">
    <property type="term" value="F:DNA binding"/>
    <property type="evidence" value="ECO:0007669"/>
    <property type="project" value="InterPro"/>
</dbReference>
<reference evidence="2" key="1">
    <citation type="submission" date="2014-03" db="EMBL/GenBank/DDBJ databases">
        <authorList>
            <person name="Genoscope - CEA"/>
        </authorList>
    </citation>
    <scope>NUCLEOTIDE SEQUENCE [LARGE SCALE GENOMIC DNA]</scope>
    <source>
        <strain evidence="2">CF27</strain>
    </source>
</reference>
<dbReference type="InterPro" id="IPR000792">
    <property type="entry name" value="Tscrpt_reg_LuxR_C"/>
</dbReference>
<gene>
    <name evidence="3" type="ORF">AFERRI_20741</name>
    <name evidence="2" type="ORF">AFERRI_420109</name>
</gene>
<organism evidence="2">
    <name type="scientific">Acidithiobacillus ferrivorans</name>
    <dbReference type="NCBI Taxonomy" id="160808"/>
    <lineage>
        <taxon>Bacteria</taxon>
        <taxon>Pseudomonadati</taxon>
        <taxon>Pseudomonadota</taxon>
        <taxon>Acidithiobacillia</taxon>
        <taxon>Acidithiobacillales</taxon>
        <taxon>Acidithiobacillaceae</taxon>
        <taxon>Acidithiobacillus</taxon>
    </lineage>
</organism>
<evidence type="ECO:0000313" key="3">
    <source>
        <dbReference type="EMBL" id="SMH65952.1"/>
    </source>
</evidence>
<reference evidence="2" key="2">
    <citation type="submission" date="2014-07" db="EMBL/GenBank/DDBJ databases">
        <title>Initial genome analysis of the psychrotolerant acidophile Acidithiobacillus ferrivorans CF27: insights into iron and sulfur oxidation pathways and into biofilm formation.</title>
        <authorList>
            <person name="Talla E."/>
            <person name="Hedrich S."/>
            <person name="Mangenot S."/>
            <person name="Ji B."/>
            <person name="Johnson D.B."/>
            <person name="Barbe V."/>
            <person name="Bonnefoy V."/>
        </authorList>
    </citation>
    <scope>NUCLEOTIDE SEQUENCE [LARGE SCALE GENOMIC DNA]</scope>
    <source>
        <strain evidence="2">CF27</strain>
    </source>
</reference>
<dbReference type="InterPro" id="IPR036388">
    <property type="entry name" value="WH-like_DNA-bd_sf"/>
</dbReference>
<dbReference type="EMBL" id="LT841305">
    <property type="protein sequence ID" value="SMH65952.1"/>
    <property type="molecule type" value="Genomic_DNA"/>
</dbReference>
<evidence type="ECO:0000313" key="4">
    <source>
        <dbReference type="Proteomes" id="UP000193925"/>
    </source>
</evidence>
<protein>
    <submittedName>
        <fullName evidence="2">Regulatory protein LuxR</fullName>
    </submittedName>
</protein>
<dbReference type="SMART" id="SM00421">
    <property type="entry name" value="HTH_LUXR"/>
    <property type="match status" value="1"/>
</dbReference>
<accession>A0A060UR77</accession>
<dbReference type="SUPFAM" id="SSF46894">
    <property type="entry name" value="C-terminal effector domain of the bipartite response regulators"/>
    <property type="match status" value="1"/>
</dbReference>
<dbReference type="Gene3D" id="1.10.10.10">
    <property type="entry name" value="Winged helix-like DNA-binding domain superfamily/Winged helix DNA-binding domain"/>
    <property type="match status" value="1"/>
</dbReference>
<evidence type="ECO:0000313" key="2">
    <source>
        <dbReference type="EMBL" id="CDQ10811.1"/>
    </source>
</evidence>
<dbReference type="AlphaFoldDB" id="A0A060UR77"/>